<name>A0A1I4BFM0_9PSEU</name>
<evidence type="ECO:0000313" key="2">
    <source>
        <dbReference type="Proteomes" id="UP000199025"/>
    </source>
</evidence>
<evidence type="ECO:0000313" key="1">
    <source>
        <dbReference type="EMBL" id="SFK67558.1"/>
    </source>
</evidence>
<dbReference type="EMBL" id="FORP01000028">
    <property type="protein sequence ID" value="SFK67558.1"/>
    <property type="molecule type" value="Genomic_DNA"/>
</dbReference>
<dbReference type="STRING" id="115433.SAMN05421835_12853"/>
<keyword evidence="2" id="KW-1185">Reference proteome</keyword>
<dbReference type="RefSeq" id="WP_177228954.1">
    <property type="nucleotide sequence ID" value="NZ_FORP01000028.1"/>
</dbReference>
<gene>
    <name evidence="1" type="ORF">SAMN05421835_12853</name>
</gene>
<proteinExistence type="predicted"/>
<reference evidence="1 2" key="1">
    <citation type="submission" date="2016-10" db="EMBL/GenBank/DDBJ databases">
        <authorList>
            <person name="de Groot N.N."/>
        </authorList>
    </citation>
    <scope>NUCLEOTIDE SEQUENCE [LARGE SCALE GENOMIC DNA]</scope>
    <source>
        <strain evidence="1 2">DSM 44468</strain>
    </source>
</reference>
<protein>
    <submittedName>
        <fullName evidence="1">Uncharacterized protein</fullName>
    </submittedName>
</protein>
<organism evidence="1 2">
    <name type="scientific">Amycolatopsis sacchari</name>
    <dbReference type="NCBI Taxonomy" id="115433"/>
    <lineage>
        <taxon>Bacteria</taxon>
        <taxon>Bacillati</taxon>
        <taxon>Actinomycetota</taxon>
        <taxon>Actinomycetes</taxon>
        <taxon>Pseudonocardiales</taxon>
        <taxon>Pseudonocardiaceae</taxon>
        <taxon>Amycolatopsis</taxon>
    </lineage>
</organism>
<accession>A0A1I4BFM0</accession>
<dbReference type="AlphaFoldDB" id="A0A1I4BFM0"/>
<dbReference type="Proteomes" id="UP000199025">
    <property type="component" value="Unassembled WGS sequence"/>
</dbReference>
<sequence>MSAPNTGPRPTAATYQENAHLSGAVRAGAARIGRDPAAFTATVHAAREIVLASLART</sequence>